<name>A0ABZ2V8T9_9RHOB</name>
<comment type="similarity">
    <text evidence="1">Belongs to the GSP E family.</text>
</comment>
<dbReference type="SUPFAM" id="SSF160246">
    <property type="entry name" value="EspE N-terminal domain-like"/>
    <property type="match status" value="1"/>
</dbReference>
<evidence type="ECO:0000256" key="2">
    <source>
        <dbReference type="ARBA" id="ARBA00022741"/>
    </source>
</evidence>
<dbReference type="Gene3D" id="3.40.50.300">
    <property type="entry name" value="P-loop containing nucleotide triphosphate hydrolases"/>
    <property type="match status" value="1"/>
</dbReference>
<dbReference type="RefSeq" id="WP_341367776.1">
    <property type="nucleotide sequence ID" value="NZ_CP150951.2"/>
</dbReference>
<dbReference type="InterPro" id="IPR037257">
    <property type="entry name" value="T2SS_E_N_sf"/>
</dbReference>
<evidence type="ECO:0000313" key="5">
    <source>
        <dbReference type="EMBL" id="WZC49666.1"/>
    </source>
</evidence>
<accession>A0ABZ2V8T9</accession>
<dbReference type="Proteomes" id="UP001440612">
    <property type="component" value="Chromosome"/>
</dbReference>
<keyword evidence="6" id="KW-1185">Reference proteome</keyword>
<evidence type="ECO:0000313" key="6">
    <source>
        <dbReference type="Proteomes" id="UP001440612"/>
    </source>
</evidence>
<dbReference type="InterPro" id="IPR027417">
    <property type="entry name" value="P-loop_NTPase"/>
</dbReference>
<evidence type="ECO:0000256" key="3">
    <source>
        <dbReference type="ARBA" id="ARBA00022840"/>
    </source>
</evidence>
<evidence type="ECO:0000256" key="1">
    <source>
        <dbReference type="ARBA" id="ARBA00006611"/>
    </source>
</evidence>
<dbReference type="Gene3D" id="3.30.300.160">
    <property type="entry name" value="Type II secretion system, protein E, N-terminal domain"/>
    <property type="match status" value="1"/>
</dbReference>
<sequence length="564" mass="61614">MLVDVAKRDKLPTVFLENGTLTDADLVKVTDAASSTGQPIRAVLDRLGLVPQKEWARASAAQFGFTLVTLDDIPERLPQDPRLSEEYLRRNAIVPIEISPSQAYIAVADPFDEDAITALEMIFGSDLKLAVGTDRDIELAMARSEVAAEADASTGSTIVSPKMDGLDLDTDKLTELANNAPTVRYLEGLFDNAVERRATDIHLEPSKTSARVRLRVDGELVEVSAPEKAIYEGVISRLKILAGMDISERRLPQDGRIQQRLAGRDIDMRVASAPMIHGETIVLRLLDNHEGLSTLPDLKLPAHVEKRIGAAIKQPNGLILVTGPTGSGKTTTLHAAMNALNETRRKIVTIENPVEIQTPGLQQIEVNPELGWTFAAALRTVLRHDPDVIMVGEIRDSETAELAVRAAMTGHLVFSTLHTNTASDAATRMIDLGVPEYLIRSVVRLVAAQRLVRRVCPDCAAPIDLKAHPKTRDLFAKLDQRTGGQTDPATWNLVNAVGCDNCNQTGFRGRLALFEAMEPDELFTPQGSDAARQLQTMGSEGVRMIAKGHTTMEEVMRILGVRYF</sequence>
<dbReference type="CDD" id="cd01129">
    <property type="entry name" value="PulE-GspE-like"/>
    <property type="match status" value="1"/>
</dbReference>
<protein>
    <submittedName>
        <fullName evidence="5">GspE/PulE family protein</fullName>
    </submittedName>
</protein>
<dbReference type="PANTHER" id="PTHR30258">
    <property type="entry name" value="TYPE II SECRETION SYSTEM PROTEIN GSPE-RELATED"/>
    <property type="match status" value="1"/>
</dbReference>
<dbReference type="Pfam" id="PF05157">
    <property type="entry name" value="MshEN"/>
    <property type="match status" value="1"/>
</dbReference>
<keyword evidence="3" id="KW-0067">ATP-binding</keyword>
<keyword evidence="2" id="KW-0547">Nucleotide-binding</keyword>
<evidence type="ECO:0000259" key="4">
    <source>
        <dbReference type="PROSITE" id="PS00662"/>
    </source>
</evidence>
<dbReference type="SMART" id="SM00382">
    <property type="entry name" value="AAA"/>
    <property type="match status" value="1"/>
</dbReference>
<dbReference type="EMBL" id="CP150951">
    <property type="protein sequence ID" value="WZC49666.1"/>
    <property type="molecule type" value="Genomic_DNA"/>
</dbReference>
<dbReference type="SUPFAM" id="SSF52540">
    <property type="entry name" value="P-loop containing nucleoside triphosphate hydrolases"/>
    <property type="match status" value="1"/>
</dbReference>
<dbReference type="Gene3D" id="1.10.40.70">
    <property type="match status" value="1"/>
</dbReference>
<gene>
    <name evidence="5" type="ORF">AABB29_03165</name>
</gene>
<dbReference type="PROSITE" id="PS00662">
    <property type="entry name" value="T2SP_E"/>
    <property type="match status" value="1"/>
</dbReference>
<dbReference type="InterPro" id="IPR001482">
    <property type="entry name" value="T2SS/T4SS_dom"/>
</dbReference>
<dbReference type="PANTHER" id="PTHR30258:SF2">
    <property type="entry name" value="COMG OPERON PROTEIN 1"/>
    <property type="match status" value="1"/>
</dbReference>
<dbReference type="InterPro" id="IPR003593">
    <property type="entry name" value="AAA+_ATPase"/>
</dbReference>
<feature type="domain" description="Bacterial type II secretion system protein E" evidence="4">
    <location>
        <begin position="382"/>
        <end position="396"/>
    </location>
</feature>
<dbReference type="InterPro" id="IPR007831">
    <property type="entry name" value="T2SS_GspE_N"/>
</dbReference>
<dbReference type="Gene3D" id="3.30.450.90">
    <property type="match status" value="1"/>
</dbReference>
<reference evidence="6" key="1">
    <citation type="submission" date="2024-04" db="EMBL/GenBank/DDBJ databases">
        <title>Phylogenomic analyses of a clade within the roseobacter group suggest taxonomic reassignments of species of the genera Aestuariivita, Citreicella, Loktanella, Nautella, Pelagibaca, Ruegeria, Thalassobius, Thiobacimonas and Tropicibacter, and the proposal o.</title>
        <authorList>
            <person name="Jeon C.O."/>
        </authorList>
    </citation>
    <scope>NUCLEOTIDE SEQUENCE [LARGE SCALE GENOMIC DNA]</scope>
    <source>
        <strain evidence="6">BS5-3</strain>
    </source>
</reference>
<dbReference type="Pfam" id="PF00437">
    <property type="entry name" value="T2SSE"/>
    <property type="match status" value="1"/>
</dbReference>
<organism evidence="5 6">
    <name type="scientific">Yoonia phaeophyticola</name>
    <dbReference type="NCBI Taxonomy" id="3137369"/>
    <lineage>
        <taxon>Bacteria</taxon>
        <taxon>Pseudomonadati</taxon>
        <taxon>Pseudomonadota</taxon>
        <taxon>Alphaproteobacteria</taxon>
        <taxon>Rhodobacterales</taxon>
        <taxon>Paracoccaceae</taxon>
        <taxon>Yoonia</taxon>
    </lineage>
</organism>
<proteinExistence type="inferred from homology"/>